<dbReference type="RefSeq" id="WP_344935665.1">
    <property type="nucleotide sequence ID" value="NZ_BAABDM010000003.1"/>
</dbReference>
<sequence>MTTNITSRRFSANPSKIRLIAITMGLYIVLVMWPAFDLCRMLFAADPLAFSIQRGTYAVTVALIFSLYSYWQMARLCLQKTE</sequence>
<protein>
    <submittedName>
        <fullName evidence="2">Uncharacterized protein</fullName>
    </submittedName>
</protein>
<evidence type="ECO:0000256" key="1">
    <source>
        <dbReference type="SAM" id="Phobius"/>
    </source>
</evidence>
<evidence type="ECO:0000313" key="3">
    <source>
        <dbReference type="Proteomes" id="UP001500392"/>
    </source>
</evidence>
<keyword evidence="3" id="KW-1185">Reference proteome</keyword>
<keyword evidence="1" id="KW-1133">Transmembrane helix</keyword>
<dbReference type="Proteomes" id="UP001500392">
    <property type="component" value="Unassembled WGS sequence"/>
</dbReference>
<feature type="transmembrane region" description="Helical" evidence="1">
    <location>
        <begin position="17"/>
        <end position="36"/>
    </location>
</feature>
<gene>
    <name evidence="2" type="ORF">GCM10022414_21440</name>
</gene>
<keyword evidence="1" id="KW-0472">Membrane</keyword>
<feature type="transmembrane region" description="Helical" evidence="1">
    <location>
        <begin position="48"/>
        <end position="71"/>
    </location>
</feature>
<proteinExistence type="predicted"/>
<reference evidence="3" key="1">
    <citation type="journal article" date="2019" name="Int. J. Syst. Evol. Microbiol.">
        <title>The Global Catalogue of Microorganisms (GCM) 10K type strain sequencing project: providing services to taxonomists for standard genome sequencing and annotation.</title>
        <authorList>
            <consortium name="The Broad Institute Genomics Platform"/>
            <consortium name="The Broad Institute Genome Sequencing Center for Infectious Disease"/>
            <person name="Wu L."/>
            <person name="Ma J."/>
        </authorList>
    </citation>
    <scope>NUCLEOTIDE SEQUENCE [LARGE SCALE GENOMIC DNA]</scope>
    <source>
        <strain evidence="3">JCM 17304</strain>
    </source>
</reference>
<name>A0ABP7WTW6_9GAMM</name>
<accession>A0ABP7WTW6</accession>
<comment type="caution">
    <text evidence="2">The sequence shown here is derived from an EMBL/GenBank/DDBJ whole genome shotgun (WGS) entry which is preliminary data.</text>
</comment>
<organism evidence="2 3">
    <name type="scientific">Zhongshania borealis</name>
    <dbReference type="NCBI Taxonomy" id="889488"/>
    <lineage>
        <taxon>Bacteria</taxon>
        <taxon>Pseudomonadati</taxon>
        <taxon>Pseudomonadota</taxon>
        <taxon>Gammaproteobacteria</taxon>
        <taxon>Cellvibrionales</taxon>
        <taxon>Spongiibacteraceae</taxon>
        <taxon>Zhongshania</taxon>
    </lineage>
</organism>
<dbReference type="EMBL" id="BAABDM010000003">
    <property type="protein sequence ID" value="GAA4096688.1"/>
    <property type="molecule type" value="Genomic_DNA"/>
</dbReference>
<evidence type="ECO:0000313" key="2">
    <source>
        <dbReference type="EMBL" id="GAA4096688.1"/>
    </source>
</evidence>
<keyword evidence="1" id="KW-0812">Transmembrane</keyword>